<dbReference type="Pfam" id="PF07876">
    <property type="entry name" value="Dabb"/>
    <property type="match status" value="1"/>
</dbReference>
<gene>
    <name evidence="2" type="ORF">TICRE_15070</name>
</gene>
<dbReference type="PANTHER" id="PTHR37832">
    <property type="entry name" value="BLL2683 PROTEIN"/>
    <property type="match status" value="1"/>
</dbReference>
<accession>A0A1U7M5L4</accession>
<keyword evidence="3" id="KW-1185">Reference proteome</keyword>
<organism evidence="2 3">
    <name type="scientific">Tissierella creatinophila DSM 6911</name>
    <dbReference type="NCBI Taxonomy" id="1123403"/>
    <lineage>
        <taxon>Bacteria</taxon>
        <taxon>Bacillati</taxon>
        <taxon>Bacillota</taxon>
        <taxon>Tissierellia</taxon>
        <taxon>Tissierellales</taxon>
        <taxon>Tissierellaceae</taxon>
        <taxon>Tissierella</taxon>
    </lineage>
</organism>
<dbReference type="SUPFAM" id="SSF54909">
    <property type="entry name" value="Dimeric alpha+beta barrel"/>
    <property type="match status" value="1"/>
</dbReference>
<reference evidence="2 3" key="1">
    <citation type="submission" date="2016-02" db="EMBL/GenBank/DDBJ databases">
        <title>Genome sequence of Tissierella creatinophila DSM 6911.</title>
        <authorList>
            <person name="Poehlein A."/>
            <person name="Daniel R."/>
        </authorList>
    </citation>
    <scope>NUCLEOTIDE SEQUENCE [LARGE SCALE GENOMIC DNA]</scope>
    <source>
        <strain evidence="2 3">DSM 6911</strain>
    </source>
</reference>
<dbReference type="AlphaFoldDB" id="A0A1U7M5L4"/>
<dbReference type="Proteomes" id="UP000186112">
    <property type="component" value="Unassembled WGS sequence"/>
</dbReference>
<dbReference type="SMART" id="SM00886">
    <property type="entry name" value="Dabb"/>
    <property type="match status" value="1"/>
</dbReference>
<proteinExistence type="predicted"/>
<protein>
    <submittedName>
        <fullName evidence="2">Stress responsive A/B barrel domain protein</fullName>
    </submittedName>
</protein>
<dbReference type="InterPro" id="IPR013097">
    <property type="entry name" value="Dabb"/>
</dbReference>
<name>A0A1U7M5L4_TISCR</name>
<dbReference type="RefSeq" id="WP_075726706.1">
    <property type="nucleotide sequence ID" value="NZ_LTDM01000024.1"/>
</dbReference>
<dbReference type="Gene3D" id="3.30.70.100">
    <property type="match status" value="1"/>
</dbReference>
<evidence type="ECO:0000313" key="2">
    <source>
        <dbReference type="EMBL" id="OLS02509.1"/>
    </source>
</evidence>
<feature type="domain" description="Stress-response A/B barrel" evidence="1">
    <location>
        <begin position="2"/>
        <end position="98"/>
    </location>
</feature>
<evidence type="ECO:0000259" key="1">
    <source>
        <dbReference type="PROSITE" id="PS51502"/>
    </source>
</evidence>
<dbReference type="EMBL" id="LTDM01000024">
    <property type="protein sequence ID" value="OLS02509.1"/>
    <property type="molecule type" value="Genomic_DNA"/>
</dbReference>
<dbReference type="OrthoDB" id="9808130at2"/>
<dbReference type="PANTHER" id="PTHR37832:SF1">
    <property type="entry name" value="STRESS-RESPONSE A_B BARREL DOMAIN-CONTAINING PROTEIN"/>
    <property type="match status" value="1"/>
</dbReference>
<evidence type="ECO:0000313" key="3">
    <source>
        <dbReference type="Proteomes" id="UP000186112"/>
    </source>
</evidence>
<dbReference type="PROSITE" id="PS51502">
    <property type="entry name" value="S_R_A_B_BARREL"/>
    <property type="match status" value="1"/>
</dbReference>
<sequence length="100" mass="11600">MIKHIVMWKIKEDVDGNTKIESSKIVKDMLESLKEDIQEIVELNVGINIVENDSSYDIVLDSKFKSIEDLNTYQKHQDHLKVGKAIAKYIESRAVVDYEF</sequence>
<dbReference type="InterPro" id="IPR011008">
    <property type="entry name" value="Dimeric_a/b-barrel"/>
</dbReference>
<comment type="caution">
    <text evidence="2">The sequence shown here is derived from an EMBL/GenBank/DDBJ whole genome shotgun (WGS) entry which is preliminary data.</text>
</comment>